<feature type="compositionally biased region" description="Polar residues" evidence="1">
    <location>
        <begin position="299"/>
        <end position="314"/>
    </location>
</feature>
<feature type="compositionally biased region" description="Polar residues" evidence="1">
    <location>
        <begin position="393"/>
        <end position="402"/>
    </location>
</feature>
<feature type="compositionally biased region" description="Polar residues" evidence="1">
    <location>
        <begin position="13"/>
        <end position="25"/>
    </location>
</feature>
<dbReference type="EMBL" id="LSBJ02000006">
    <property type="protein sequence ID" value="OAQ63535.1"/>
    <property type="molecule type" value="Genomic_DNA"/>
</dbReference>
<keyword evidence="3" id="KW-1185">Reference proteome</keyword>
<feature type="compositionally biased region" description="Polar residues" evidence="1">
    <location>
        <begin position="338"/>
        <end position="363"/>
    </location>
</feature>
<dbReference type="AlphaFoldDB" id="A0A179FD85"/>
<organism evidence="2 3">
    <name type="scientific">Pochonia chlamydosporia 170</name>
    <dbReference type="NCBI Taxonomy" id="1380566"/>
    <lineage>
        <taxon>Eukaryota</taxon>
        <taxon>Fungi</taxon>
        <taxon>Dikarya</taxon>
        <taxon>Ascomycota</taxon>
        <taxon>Pezizomycotina</taxon>
        <taxon>Sordariomycetes</taxon>
        <taxon>Hypocreomycetidae</taxon>
        <taxon>Hypocreales</taxon>
        <taxon>Clavicipitaceae</taxon>
        <taxon>Pochonia</taxon>
    </lineage>
</organism>
<evidence type="ECO:0000256" key="1">
    <source>
        <dbReference type="SAM" id="MobiDB-lite"/>
    </source>
</evidence>
<reference evidence="2 3" key="1">
    <citation type="journal article" date="2016" name="PLoS Pathog.">
        <title>Biosynthesis of antibiotic leucinostatins in bio-control fungus Purpureocillium lilacinum and their inhibition on phytophthora revealed by genome mining.</title>
        <authorList>
            <person name="Wang G."/>
            <person name="Liu Z."/>
            <person name="Lin R."/>
            <person name="Li E."/>
            <person name="Mao Z."/>
            <person name="Ling J."/>
            <person name="Yang Y."/>
            <person name="Yin W.B."/>
            <person name="Xie B."/>
        </authorList>
    </citation>
    <scope>NUCLEOTIDE SEQUENCE [LARGE SCALE GENOMIC DNA]</scope>
    <source>
        <strain evidence="2">170</strain>
    </source>
</reference>
<feature type="region of interest" description="Disordered" evidence="1">
    <location>
        <begin position="113"/>
        <end position="160"/>
    </location>
</feature>
<accession>A0A179FD85</accession>
<protein>
    <submittedName>
        <fullName evidence="2">Uncharacterized protein</fullName>
    </submittedName>
</protein>
<dbReference type="GeneID" id="28852269"/>
<dbReference type="RefSeq" id="XP_018141115.1">
    <property type="nucleotide sequence ID" value="XM_018288275.1"/>
</dbReference>
<sequence>MLAAHRDQENLVHSHQNAQTKQQPKTPGARYPKTPGNFGRNDENAPTGFGGKSALGGAKLGGGDRLMTNKRQTLVTPLENRARAPLGNKTTNAKARTGQTAGVKDMVREIEKTQNKQTGGQKTRQKPSEFQPIKLNIQHDNIDNTNDDGVPEPEYAPPRPTPLPYESDLLPSGGLTFNGLQKGNLLRGHYQHFHNPVDENGVSRVEKKFNQEMETVLRKAEQRNAQEIDEINWSLEDIMENQLSDAVINNKARQSAHSSLQQAESTLSQKQPPTISSRRAASALAVHSDRQNRSVPRPVSSSATTRRPLSSIISGTKPARPVVTKPGLAGNATGEAASRTTLGYNKGRSASSMVHSRGNSQSARQRPQRPQLKPTAPRDLDSELTITPARIRQATSTVTEPSRPQFMSIFDDGDDDDLPPLEKPFLPSDDEEEEFELKLTI</sequence>
<feature type="region of interest" description="Disordered" evidence="1">
    <location>
        <begin position="254"/>
        <end position="441"/>
    </location>
</feature>
<dbReference type="KEGG" id="pchm:VFPPC_09801"/>
<comment type="caution">
    <text evidence="2">The sequence shown here is derived from an EMBL/GenBank/DDBJ whole genome shotgun (WGS) entry which is preliminary data.</text>
</comment>
<feature type="region of interest" description="Disordered" evidence="1">
    <location>
        <begin position="1"/>
        <end position="76"/>
    </location>
</feature>
<proteinExistence type="predicted"/>
<evidence type="ECO:0000313" key="2">
    <source>
        <dbReference type="EMBL" id="OAQ63535.1"/>
    </source>
</evidence>
<feature type="compositionally biased region" description="Gly residues" evidence="1">
    <location>
        <begin position="48"/>
        <end position="64"/>
    </location>
</feature>
<gene>
    <name evidence="2" type="ORF">VFPPC_09801</name>
</gene>
<feature type="compositionally biased region" description="Polar residues" evidence="1">
    <location>
        <begin position="254"/>
        <end position="279"/>
    </location>
</feature>
<dbReference type="OrthoDB" id="5327145at2759"/>
<feature type="compositionally biased region" description="Basic and acidic residues" evidence="1">
    <location>
        <begin position="1"/>
        <end position="12"/>
    </location>
</feature>
<evidence type="ECO:0000313" key="3">
    <source>
        <dbReference type="Proteomes" id="UP000078397"/>
    </source>
</evidence>
<name>A0A179FD85_METCM</name>
<dbReference type="Proteomes" id="UP000078397">
    <property type="component" value="Unassembled WGS sequence"/>
</dbReference>